<evidence type="ECO:0000313" key="1">
    <source>
        <dbReference type="EMBL" id="GJD90612.1"/>
    </source>
</evidence>
<reference evidence="1" key="2">
    <citation type="submission" date="2021-08" db="EMBL/GenBank/DDBJ databases">
        <authorList>
            <person name="Tani A."/>
            <person name="Ola A."/>
            <person name="Ogura Y."/>
            <person name="Katsura K."/>
            <person name="Hayashi T."/>
        </authorList>
    </citation>
    <scope>NUCLEOTIDE SEQUENCE</scope>
    <source>
        <strain evidence="1">DSM 16372</strain>
    </source>
</reference>
<gene>
    <name evidence="1" type="ORF">BHAOGJBA_4154</name>
</gene>
<dbReference type="Proteomes" id="UP001055247">
    <property type="component" value="Unassembled WGS sequence"/>
</dbReference>
<name>A0AAV4ZQZ5_9HYPH</name>
<protein>
    <submittedName>
        <fullName evidence="1">Uncharacterized protein</fullName>
    </submittedName>
</protein>
<reference evidence="1" key="1">
    <citation type="journal article" date="2016" name="Front. Microbiol.">
        <title>Genome Sequence of the Piezophilic, Mesophilic Sulfate-Reducing Bacterium Desulfovibrio indicus J2T.</title>
        <authorList>
            <person name="Cao J."/>
            <person name="Maignien L."/>
            <person name="Shao Z."/>
            <person name="Alain K."/>
            <person name="Jebbar M."/>
        </authorList>
    </citation>
    <scope>NUCLEOTIDE SEQUENCE</scope>
    <source>
        <strain evidence="1">DSM 16372</strain>
    </source>
</reference>
<dbReference type="AlphaFoldDB" id="A0AAV4ZQZ5"/>
<keyword evidence="2" id="KW-1185">Reference proteome</keyword>
<comment type="caution">
    <text evidence="1">The sequence shown here is derived from an EMBL/GenBank/DDBJ whole genome shotgun (WGS) entry which is preliminary data.</text>
</comment>
<dbReference type="EMBL" id="BPQO01000020">
    <property type="protein sequence ID" value="GJD90612.1"/>
    <property type="molecule type" value="Genomic_DNA"/>
</dbReference>
<sequence>MNVKKYDQVRYANTSIEYEYPFPVKVDCVRVINNPIGTDNDINVYYDSESGGGKQYAGIARYDKTNGRWQLGRPVIGRKFYLAITKTLNYDVDLRMYPMSNADYTDGAYADGNAAELPYFMDLSNIGPEQTLDYNEFIDVRTGFSRNRPMGAWVPYDDDYNFEMRGTWLPQGVTFDPVRARISGKAGLRRATDPKTGSNMLSIGFLIRDRWGRIYDTPLTAYKTYYYVVPQ</sequence>
<evidence type="ECO:0000313" key="2">
    <source>
        <dbReference type="Proteomes" id="UP001055247"/>
    </source>
</evidence>
<accession>A0AAV4ZQZ5</accession>
<organism evidence="1 2">
    <name type="scientific">Methylobacterium hispanicum</name>
    <dbReference type="NCBI Taxonomy" id="270350"/>
    <lineage>
        <taxon>Bacteria</taxon>
        <taxon>Pseudomonadati</taxon>
        <taxon>Pseudomonadota</taxon>
        <taxon>Alphaproteobacteria</taxon>
        <taxon>Hyphomicrobiales</taxon>
        <taxon>Methylobacteriaceae</taxon>
        <taxon>Methylobacterium</taxon>
    </lineage>
</organism>
<proteinExistence type="predicted"/>